<gene>
    <name evidence="6" type="ORF">EV674_101106</name>
</gene>
<evidence type="ECO:0000313" key="7">
    <source>
        <dbReference type="Proteomes" id="UP000295182"/>
    </source>
</evidence>
<dbReference type="PANTHER" id="PTHR43248">
    <property type="entry name" value="2-SUCCINYL-6-HYDROXY-2,4-CYCLOHEXADIENE-1-CARBOXYLATE SYNTHASE"/>
    <property type="match status" value="1"/>
</dbReference>
<name>A0A4R2NGK0_9BURK</name>
<dbReference type="EMBL" id="SLXH01000001">
    <property type="protein sequence ID" value="TCP20457.1"/>
    <property type="molecule type" value="Genomic_DNA"/>
</dbReference>
<evidence type="ECO:0000256" key="2">
    <source>
        <dbReference type="ARBA" id="ARBA00022729"/>
    </source>
</evidence>
<keyword evidence="7" id="KW-1185">Reference proteome</keyword>
<comment type="caution">
    <text evidence="6">The sequence shown here is derived from an EMBL/GenBank/DDBJ whole genome shotgun (WGS) entry which is preliminary data.</text>
</comment>
<dbReference type="InterPro" id="IPR000073">
    <property type="entry name" value="AB_hydrolase_1"/>
</dbReference>
<dbReference type="InterPro" id="IPR051601">
    <property type="entry name" value="Serine_prot/Carboxylest_S33"/>
</dbReference>
<dbReference type="Gene3D" id="3.40.50.1820">
    <property type="entry name" value="alpha/beta hydrolase"/>
    <property type="match status" value="1"/>
</dbReference>
<dbReference type="RefSeq" id="WP_119012411.1">
    <property type="nucleotide sequence ID" value="NZ_QXNC01000005.1"/>
</dbReference>
<feature type="domain" description="AB hydrolase-1" evidence="4">
    <location>
        <begin position="107"/>
        <end position="270"/>
    </location>
</feature>
<organism evidence="6 7">
    <name type="scientific">Simplicispira metamorpha</name>
    <dbReference type="NCBI Taxonomy" id="80881"/>
    <lineage>
        <taxon>Bacteria</taxon>
        <taxon>Pseudomonadati</taxon>
        <taxon>Pseudomonadota</taxon>
        <taxon>Betaproteobacteria</taxon>
        <taxon>Burkholderiales</taxon>
        <taxon>Comamonadaceae</taxon>
        <taxon>Simplicispira</taxon>
    </lineage>
</organism>
<evidence type="ECO:0000259" key="4">
    <source>
        <dbReference type="Pfam" id="PF00561"/>
    </source>
</evidence>
<reference evidence="6 7" key="1">
    <citation type="submission" date="2019-03" db="EMBL/GenBank/DDBJ databases">
        <title>Genomic Encyclopedia of Type Strains, Phase IV (KMG-IV): sequencing the most valuable type-strain genomes for metagenomic binning, comparative biology and taxonomic classification.</title>
        <authorList>
            <person name="Goeker M."/>
        </authorList>
    </citation>
    <scope>NUCLEOTIDE SEQUENCE [LARGE SCALE GENOMIC DNA]</scope>
    <source>
        <strain evidence="6 7">DSM 1837</strain>
    </source>
</reference>
<sequence length="605" mass="65673">MNAPDLFIRTRWAATLATALFALSGCGGSDGPAPDPLAAYRTQTLAWQECDTTAVGVDISGYITAAGERLRCASVRVPMDWSAPERGDLQVAVMRLAAAQPQARQGALLFNPGGPGGDGLSYGLVLWSAFGNSNPQSPLGAQQLRLLDEFDMVGFSPRGVGSSTTLHCSTNALQRLVGRASAQLNADNLDNAAYNSRTMAQACLNNPITPYINTDATARDMDLVRHLLGDSKLNYVGYSYGTWLGAWYASIFPERVGRMVLDSSVDFTDNFDAAFIGQVQARQRLHDAVLLPYAARHPQYFGLGSDAAQIGAQVQALSPQVQDVLYGELEKLFSSRSAADDYLFTVNGARGLDAVLLQQPRPSAPETVQQALQAYTFVPDQPEPDQEARAQAEVLYSAYRERWEDYLPASIYLKPEDAVYRSVVCNDVTGITDPQAWNAAITRTAAQSPVAFYELQTNLCPYWGGPRVAHPGIAPLKTMPLLTVQSQYDAATITENAERFYAQLDGAWHIAVPGEYQHGLFPYQEPCLDGTVLGYLLEGPGGLPGQRHLRCPARPLAQDKKALEAAPAPQRAALATVPTYRDPAWAQARIDYFKQGVGRLARPLP</sequence>
<dbReference type="GO" id="GO:0016787">
    <property type="term" value="F:hydrolase activity"/>
    <property type="evidence" value="ECO:0007669"/>
    <property type="project" value="UniProtKB-KW"/>
</dbReference>
<evidence type="ECO:0000259" key="5">
    <source>
        <dbReference type="Pfam" id="PF08386"/>
    </source>
</evidence>
<dbReference type="PANTHER" id="PTHR43248:SF29">
    <property type="entry name" value="TRIPEPTIDYL AMINOPEPTIDASE"/>
    <property type="match status" value="1"/>
</dbReference>
<proteinExistence type="inferred from homology"/>
<dbReference type="Proteomes" id="UP000295182">
    <property type="component" value="Unassembled WGS sequence"/>
</dbReference>
<dbReference type="OrthoDB" id="5519806at2"/>
<dbReference type="SUPFAM" id="SSF53474">
    <property type="entry name" value="alpha/beta-Hydrolases"/>
    <property type="match status" value="1"/>
</dbReference>
<dbReference type="AlphaFoldDB" id="A0A4R2NGK0"/>
<dbReference type="Pfam" id="PF00561">
    <property type="entry name" value="Abhydrolase_1"/>
    <property type="match status" value="1"/>
</dbReference>
<dbReference type="InterPro" id="IPR029058">
    <property type="entry name" value="AB_hydrolase_fold"/>
</dbReference>
<keyword evidence="2" id="KW-0732">Signal</keyword>
<protein>
    <submittedName>
        <fullName evidence="6">TAP-like protein</fullName>
    </submittedName>
</protein>
<evidence type="ECO:0000256" key="1">
    <source>
        <dbReference type="ARBA" id="ARBA00010088"/>
    </source>
</evidence>
<feature type="domain" description="Peptidase S33 tripeptidyl aminopeptidase-like C-terminal" evidence="5">
    <location>
        <begin position="458"/>
        <end position="539"/>
    </location>
</feature>
<dbReference type="Pfam" id="PF08386">
    <property type="entry name" value="Abhydrolase_4"/>
    <property type="match status" value="1"/>
</dbReference>
<evidence type="ECO:0000313" key="6">
    <source>
        <dbReference type="EMBL" id="TCP20457.1"/>
    </source>
</evidence>
<accession>A0A4R2NGK0</accession>
<comment type="similarity">
    <text evidence="1">Belongs to the peptidase S33 family.</text>
</comment>
<keyword evidence="3" id="KW-0378">Hydrolase</keyword>
<evidence type="ECO:0000256" key="3">
    <source>
        <dbReference type="ARBA" id="ARBA00022801"/>
    </source>
</evidence>
<dbReference type="InterPro" id="IPR013595">
    <property type="entry name" value="Pept_S33_TAP-like_C"/>
</dbReference>